<reference evidence="2" key="1">
    <citation type="submission" date="2023-10" db="EMBL/GenBank/DDBJ databases">
        <authorList>
            <person name="Chen Y."/>
            <person name="Shah S."/>
            <person name="Dougan E. K."/>
            <person name="Thang M."/>
            <person name="Chan C."/>
        </authorList>
    </citation>
    <scope>NUCLEOTIDE SEQUENCE [LARGE SCALE GENOMIC DNA]</scope>
</reference>
<feature type="region of interest" description="Disordered" evidence="1">
    <location>
        <begin position="2208"/>
        <end position="2228"/>
    </location>
</feature>
<dbReference type="InterPro" id="IPR012337">
    <property type="entry name" value="RNaseH-like_sf"/>
</dbReference>
<dbReference type="Proteomes" id="UP001189429">
    <property type="component" value="Unassembled WGS sequence"/>
</dbReference>
<sequence>MQRGLSVDIFPLCTSAMPVLKALPNVRPPLRAPGGGGGPGLQAAESHIKDLSPKDLKRFVQQRGWGAASGGDVELSGRGRTHAVIQAQVLAKLRAEAAEKLEADHHAPWPTVVASDGSSNFATSEDLEPWHCTGWEVAADASEDVCARLGTTLLGRLSARSSAAGRRLPSRRTRWANFDLELRPDVCYRARLVGGEPCVAILVSHAAKLPPELNLAELCGGVPERIDGLEVISQPHRMGGRVVGFAGRLGDIRHELLALDLSKAAREAIVAAPAHEPCWRVKVQRTSSVLTFLGSKLQPRLTSGNVEMLDRARGIPSGSQVGQDSILQPKERRHLIDLELQNIADTAPAVAGKLFPSSPLRLSSDAQGALSSCFTTFRAPGCWVGNRKATSNSGKDIWASLERHGLYRLSSGLGQDVKVCGFLLGEAKGNKNEFAKAEAAFSGVCDLLTKVGLRVARGPPVATRSVDSAIEAAAQQGAQAVLFFGGRGSSGLYHQAKSACMVSKAPRLAHLASQWIDVSKKEASRPALQNIVLQLAAKLGHTPYVLQSDPKAQRNPVLCGVDVCHLWDPRQKQMVHVIAGLQLRLMDGELEDNWVCQGRINGESIPPSVWKAVLTKKACKGREVVVHRDGRFTTTELQFLAEHAKEVQASGPFGLVEIVKFAGGTPRMYAGSANRMLASLLVAAASACSRRAPAASLAGAGAPLGSAAPGPAVQTVNVHLTPCGAGGSPAGAAPGAGPATRDVGTQTEPVEPAPRPTPAAPLRAPRAARAEAWAYAVWASPAAPDLVGVHCGARRAWDAIAGRIGGYRSFRGDRLRRFASEDEAIAGYLAEEENAFDTGEEEDEDPSAWFGHATPQNVAAAALLPAPAAGGIAGEFGFLTLKDGVDSDYEVTVAALRVRADALSTVAVVPSGRPDTAYEAMHLPAWDRVGSPLDGQLLSAEIMEAPSALVRRFSPAPPAEGEVYAFHDYGACGREEQLMALLAQQASLMGALAQSGGRQPDALSLLADGGRDDGLGESTGMRLGGARGAAALELFRRQVQSSPQTVSAMVRRNRQLNMTGAASEEGMSDSTRNYFARNVPFGQARSSAFLVFGMAEVFDLMERGLWRAAEAQLALLLCASEQAALREWRWTSAWLLTHLPEPPWISIRQAPARGQIRPMSRLASPEWVAAAIGYTKDALALEDAERKLAPAAAPKAEEGGGKGGGSKRQGKFAGAPPHERLVGGSNSLDVGIRWGFGLILRLRGLRTAFGAFVRSSMHAAGFQEVATPAAGLLPCPPPFGWAAGTPPRGVRGRRRWLRTRVEHMWVNAVVLALSHLHLGESRSCPPRARGGRPLSSSQSEMVSRLSRLVRPMCRLLQWHGGRVEKADALLDYLLNAMQLPLGAVAPSPDCEVTTIDPSKAPFAKAECHFDPLAFLAPFSAATFLEPRLLARDGPGVGPLARAVGPPTQPAPARPARQAGKPGDLLQCLKQWDDVGRLELVDAADSPQALRGTLFPVFKDANAQRVVFNRIARNSAELPLGGFSRLTPSAAVLVDLEVPAGFVLRVWADDLQDFYPALDCTYDMACTNDVALPLPTRLYEGFAALGRLRGRCRREGRKLPEKVVPGHSGLIMGGLNAPDWACESHMRLLAHARSLPPERRVLNRHLAPEGSAWEGVVLGDHFGLAVDAPGSREARRAIEESFARAREGYAKAGLRVSAGNEVKDAAEATVIGAELLGRDRLVGASRTRRLALAWMGLSMARGRRSTTLGLQRFLGMGLFAALFRRPTLSLLHHCFKEVDVGRDPHEVFDLSSAACNECALFAVLLPLMATDLSAGWGPHVLASDASHLAGASVRTLASAPTARAFWRQRGQRGARAWLYPSGWAALAKPEDGAVLQDLEEDAAPPPGVVDPTASLIEYFDVLELCCGEEARLMGYLSGRGLRAGPRIDIKCRKYWDLVDSRLAEWVGWLIWQRRVKMTISQVPCTSFSIARHPRLRSRMRPWGFDPSSTPTRLGNVLFRVGMLALFAHLISGHGAGLHEHPLTAYSWCTHIVEFLLTHEVVDRFDLSMCQFGAPWKKDTRRPDSQSRAALYPRGFCDELSKLMADDLDGPTPPPPAESSAPAGAFEALWLNDYVGFAPWQLHCHRLFRKPLHINLLEIDAACDAVGEQGLRFPDCKHNLLLDSRVSIGAISKGRSSSTAINKRLRRTAPLQLATGSYVGCHFAPTRLQPADAPSRARRDPASALARGAEAPPPAPCWLAGLEAGDASAFRAWAALPLPRWQQSRWAWLVACLWWRGLLRLAPRPRVRDPALGFPGEGPRGGGGLPRRPPMELQHWLAGCGGPSWDLFILMDPATVARYLAKHGQFLYDTMRGRHDYDETMNAVVDANRALRHRLDAAWDISFTWKHLAPGSNHQAMPEALLLASVSLALAWGWCDVAGCLLLGFFGMMRPFEFLRLRFGDLVLPSRTLERLQSMYVHVGAPKMRRLGAAFWYRLTDSPDWLRYRGRWLSSGMLEIFIQDVGASTLLADVPSPKVRLFAEAAGPGTAPSLSIDVAAEDIFRLSCVSYGSLYSAPRLPVTTRTADKAAYFHATADVHKTQQGQRAKVQEEQAIFSQGRQQYWL</sequence>
<feature type="compositionally biased region" description="Low complexity" evidence="1">
    <location>
        <begin position="730"/>
        <end position="739"/>
    </location>
</feature>
<organism evidence="2 3">
    <name type="scientific">Prorocentrum cordatum</name>
    <dbReference type="NCBI Taxonomy" id="2364126"/>
    <lineage>
        <taxon>Eukaryota</taxon>
        <taxon>Sar</taxon>
        <taxon>Alveolata</taxon>
        <taxon>Dinophyceae</taxon>
        <taxon>Prorocentrales</taxon>
        <taxon>Prorocentraceae</taxon>
        <taxon>Prorocentrum</taxon>
    </lineage>
</organism>
<dbReference type="EMBL" id="CAUYUJ010018015">
    <property type="protein sequence ID" value="CAK0879904.1"/>
    <property type="molecule type" value="Genomic_DNA"/>
</dbReference>
<evidence type="ECO:0000313" key="2">
    <source>
        <dbReference type="EMBL" id="CAK0879904.1"/>
    </source>
</evidence>
<protein>
    <submittedName>
        <fullName evidence="2">Uncharacterized protein</fullName>
    </submittedName>
</protein>
<feature type="region of interest" description="Disordered" evidence="1">
    <location>
        <begin position="727"/>
        <end position="764"/>
    </location>
</feature>
<evidence type="ECO:0000313" key="3">
    <source>
        <dbReference type="Proteomes" id="UP001189429"/>
    </source>
</evidence>
<name>A0ABN9W1L7_9DINO</name>
<dbReference type="SUPFAM" id="SSF53098">
    <property type="entry name" value="Ribonuclease H-like"/>
    <property type="match status" value="1"/>
</dbReference>
<accession>A0ABN9W1L7</accession>
<proteinExistence type="predicted"/>
<dbReference type="Gene3D" id="3.40.50.2300">
    <property type="match status" value="1"/>
</dbReference>
<feature type="region of interest" description="Disordered" evidence="1">
    <location>
        <begin position="1190"/>
        <end position="1218"/>
    </location>
</feature>
<comment type="caution">
    <text evidence="2">The sequence shown here is derived from an EMBL/GenBank/DDBJ whole genome shotgun (WGS) entry which is preliminary data.</text>
</comment>
<evidence type="ECO:0000256" key="1">
    <source>
        <dbReference type="SAM" id="MobiDB-lite"/>
    </source>
</evidence>
<keyword evidence="3" id="KW-1185">Reference proteome</keyword>
<gene>
    <name evidence="2" type="ORF">PCOR1329_LOCUS63208</name>
</gene>